<keyword evidence="3" id="KW-1185">Reference proteome</keyword>
<gene>
    <name evidence="2" type="ORF">PHAMO_420011</name>
</gene>
<accession>H8FWJ1</accession>
<evidence type="ECO:0000313" key="3">
    <source>
        <dbReference type="Proteomes" id="UP000004169"/>
    </source>
</evidence>
<sequence length="362" mass="39853">MRHPTLSGIARHCGWIVALSLTWLGLSLIGARADGRSAESRQYLGETSGTRLHSSRPRAQAFADSDAPRWLRSALAKQSLTIQDDPCKRRETLIFQHKREPTFVAATWSCGSVYDGYLSIHRVRGGNRLELVYSLQGGELTIVEPSGRDVIPDHAALLFVDEASGGSGYEGYRHHILRLAGDVEDITPPLRTVWSELMDDKLVVMSADDRWANFFYGCGQCGPLIPVISVWMNGHFRESCRIHPEIIEARLNNYIRDAAEAEANGAFILDVAELKLNVALLLLQLGRGADGRAAFDSLLAWLGQKAAEDGTNADWPKRIEAALGSTVAEASQPTELQCPLTAARGKGSHPGFEERVNRFRPK</sequence>
<evidence type="ECO:0000313" key="2">
    <source>
        <dbReference type="EMBL" id="CCG42729.1"/>
    </source>
</evidence>
<dbReference type="Proteomes" id="UP000004169">
    <property type="component" value="Unassembled WGS sequence"/>
</dbReference>
<reference evidence="2 3" key="1">
    <citation type="journal article" date="2012" name="J. Bacteriol.">
        <title>Draft Genome Sequence of the Purple Photosynthetic Bacterium Phaeospirillum molischianum DSM120, a Particularly Versatile Bacterium.</title>
        <authorList>
            <person name="Duquesne K."/>
            <person name="Prima V."/>
            <person name="Ji B."/>
            <person name="Rouy Z."/>
            <person name="Medigue C."/>
            <person name="Talla E."/>
            <person name="Sturgis J.N."/>
        </authorList>
    </citation>
    <scope>NUCLEOTIDE SEQUENCE [LARGE SCALE GENOMIC DNA]</scope>
    <source>
        <strain evidence="3">DSM120</strain>
    </source>
</reference>
<dbReference type="AlphaFoldDB" id="H8FWJ1"/>
<protein>
    <submittedName>
        <fullName evidence="2">Uncharacterized protein</fullName>
    </submittedName>
</protein>
<name>H8FWJ1_MAGML</name>
<dbReference type="STRING" id="1150626.PHAMO_420011"/>
<comment type="caution">
    <text evidence="2">The sequence shown here is derived from an EMBL/GenBank/DDBJ whole genome shotgun (WGS) entry which is preliminary data.</text>
</comment>
<organism evidence="2 3">
    <name type="scientific">Magnetospirillum molischianum DSM 120</name>
    <dbReference type="NCBI Taxonomy" id="1150626"/>
    <lineage>
        <taxon>Bacteria</taxon>
        <taxon>Pseudomonadati</taxon>
        <taxon>Pseudomonadota</taxon>
        <taxon>Alphaproteobacteria</taxon>
        <taxon>Rhodospirillales</taxon>
        <taxon>Rhodospirillaceae</taxon>
        <taxon>Magnetospirillum</taxon>
    </lineage>
</organism>
<proteinExistence type="predicted"/>
<evidence type="ECO:0000256" key="1">
    <source>
        <dbReference type="SAM" id="MobiDB-lite"/>
    </source>
</evidence>
<feature type="compositionally biased region" description="Basic and acidic residues" evidence="1">
    <location>
        <begin position="351"/>
        <end position="362"/>
    </location>
</feature>
<feature type="region of interest" description="Disordered" evidence="1">
    <location>
        <begin position="342"/>
        <end position="362"/>
    </location>
</feature>
<dbReference type="EMBL" id="CAHP01000037">
    <property type="protein sequence ID" value="CCG42729.1"/>
    <property type="molecule type" value="Genomic_DNA"/>
</dbReference>